<evidence type="ECO:0000313" key="2">
    <source>
        <dbReference type="EMBL" id="MBA0666999.1"/>
    </source>
</evidence>
<organism evidence="2 3">
    <name type="scientific">Gossypium klotzschianum</name>
    <dbReference type="NCBI Taxonomy" id="34286"/>
    <lineage>
        <taxon>Eukaryota</taxon>
        <taxon>Viridiplantae</taxon>
        <taxon>Streptophyta</taxon>
        <taxon>Embryophyta</taxon>
        <taxon>Tracheophyta</taxon>
        <taxon>Spermatophyta</taxon>
        <taxon>Magnoliopsida</taxon>
        <taxon>eudicotyledons</taxon>
        <taxon>Gunneridae</taxon>
        <taxon>Pentapetalae</taxon>
        <taxon>rosids</taxon>
        <taxon>malvids</taxon>
        <taxon>Malvales</taxon>
        <taxon>Malvaceae</taxon>
        <taxon>Malvoideae</taxon>
        <taxon>Gossypium</taxon>
    </lineage>
</organism>
<dbReference type="GO" id="GO:0006098">
    <property type="term" value="P:pentose-phosphate shunt"/>
    <property type="evidence" value="ECO:0007669"/>
    <property type="project" value="UniProtKB-UniPathway"/>
</dbReference>
<comment type="caution">
    <text evidence="2">The sequence shown here is derived from an EMBL/GenBank/DDBJ whole genome shotgun (WGS) entry which is preliminary data.</text>
</comment>
<dbReference type="AlphaFoldDB" id="A0A7J8VX59"/>
<dbReference type="Proteomes" id="UP000593573">
    <property type="component" value="Unassembled WGS sequence"/>
</dbReference>
<proteinExistence type="predicted"/>
<protein>
    <submittedName>
        <fullName evidence="2">Uncharacterized protein</fullName>
    </submittedName>
</protein>
<dbReference type="SUPFAM" id="SSF100950">
    <property type="entry name" value="NagB/RpiA/CoA transferase-like"/>
    <property type="match status" value="1"/>
</dbReference>
<reference evidence="2 3" key="1">
    <citation type="journal article" date="2019" name="Genome Biol. Evol.">
        <title>Insights into the evolution of the New World diploid cottons (Gossypium, subgenus Houzingenia) based on genome sequencing.</title>
        <authorList>
            <person name="Grover C.E."/>
            <person name="Arick M.A. 2nd"/>
            <person name="Thrash A."/>
            <person name="Conover J.L."/>
            <person name="Sanders W.S."/>
            <person name="Peterson D.G."/>
            <person name="Frelichowski J.E."/>
            <person name="Scheffler J.A."/>
            <person name="Scheffler B.E."/>
            <person name="Wendel J.F."/>
        </authorList>
    </citation>
    <scope>NUCLEOTIDE SEQUENCE [LARGE SCALE GENOMIC DNA]</scope>
    <source>
        <strain evidence="2">57</strain>
        <tissue evidence="2">Leaf</tissue>
    </source>
</reference>
<gene>
    <name evidence="2" type="ORF">Goklo_003347</name>
</gene>
<keyword evidence="3" id="KW-1185">Reference proteome</keyword>
<keyword evidence="1" id="KW-1133">Transmembrane helix</keyword>
<feature type="transmembrane region" description="Helical" evidence="1">
    <location>
        <begin position="33"/>
        <end position="56"/>
    </location>
</feature>
<evidence type="ECO:0000256" key="1">
    <source>
        <dbReference type="SAM" id="Phobius"/>
    </source>
</evidence>
<accession>A0A7J8VX59</accession>
<sequence>GELRIYENLDELKSDLADYIAELSEAAVKERGAFAIALSGGSLIGLTGYQIAFFFMPLPLHYLVVLSLA</sequence>
<dbReference type="UniPathway" id="UPA00115"/>
<feature type="non-terminal residue" evidence="2">
    <location>
        <position position="1"/>
    </location>
</feature>
<dbReference type="EMBL" id="JABFAB010000012">
    <property type="protein sequence ID" value="MBA0666999.1"/>
    <property type="molecule type" value="Genomic_DNA"/>
</dbReference>
<keyword evidence="1" id="KW-0472">Membrane</keyword>
<evidence type="ECO:0000313" key="3">
    <source>
        <dbReference type="Proteomes" id="UP000593573"/>
    </source>
</evidence>
<dbReference type="OrthoDB" id="10423718at2759"/>
<name>A0A7J8VX59_9ROSI</name>
<dbReference type="Gene3D" id="3.40.50.1360">
    <property type="match status" value="1"/>
</dbReference>
<keyword evidence="1" id="KW-0812">Transmembrane</keyword>
<dbReference type="InterPro" id="IPR037171">
    <property type="entry name" value="NagB/RpiA_transferase-like"/>
</dbReference>